<accession>A0A532VAT6</accession>
<evidence type="ECO:0000313" key="2">
    <source>
        <dbReference type="Proteomes" id="UP000317778"/>
    </source>
</evidence>
<organism evidence="1 2">
    <name type="scientific">candidate division TA06 bacterium B3_TA06</name>
    <dbReference type="NCBI Taxonomy" id="2012487"/>
    <lineage>
        <taxon>Bacteria</taxon>
        <taxon>Bacteria division TA06</taxon>
    </lineage>
</organism>
<evidence type="ECO:0008006" key="3">
    <source>
        <dbReference type="Google" id="ProtNLM"/>
    </source>
</evidence>
<comment type="caution">
    <text evidence="1">The sequence shown here is derived from an EMBL/GenBank/DDBJ whole genome shotgun (WGS) entry which is preliminary data.</text>
</comment>
<name>A0A532VAT6_UNCT6</name>
<sequence>MRKIVLILLAGVLMLSAVEWEIEQVTDDLDRYNYEPSIILDGENPLILFEQFDDADYDFLKLAYKDNGSWVTEEVLDFDAALYNFAMDSEGNLYIAFTDRVGEYEENDLFLATDTSGEMVVHRLTEQAVNYRFPVIRLDENDNVHIAYSEGEVGEFHEDWIHYGYFEEGEFRSEVVAEHMIGTYNFDFVLSSDGIPHVFYGFYTDSDGKGLMHSFRSVSAEWREEIILQHPRVVPYNPSAAIDEHGKFHVSWDLNSSYILYATDKSGS</sequence>
<protein>
    <recommendedName>
        <fullName evidence="3">Dipeptidylpeptidase IV N-terminal domain-containing protein</fullName>
    </recommendedName>
</protein>
<gene>
    <name evidence="1" type="ORF">CEE36_00850</name>
</gene>
<dbReference type="AlphaFoldDB" id="A0A532VAT6"/>
<evidence type="ECO:0000313" key="1">
    <source>
        <dbReference type="EMBL" id="TKJ44320.1"/>
    </source>
</evidence>
<reference evidence="1 2" key="1">
    <citation type="submission" date="2017-06" db="EMBL/GenBank/DDBJ databases">
        <title>Novel microbial phyla capable of carbon fixation and sulfur reduction in deep-sea sediments.</title>
        <authorList>
            <person name="Huang J."/>
            <person name="Baker B."/>
            <person name="Wang Y."/>
        </authorList>
    </citation>
    <scope>NUCLEOTIDE SEQUENCE [LARGE SCALE GENOMIC DNA]</scope>
    <source>
        <strain evidence="1">B3_TA06</strain>
    </source>
</reference>
<proteinExistence type="predicted"/>
<dbReference type="Proteomes" id="UP000317778">
    <property type="component" value="Unassembled WGS sequence"/>
</dbReference>
<dbReference type="EMBL" id="NJBO01000001">
    <property type="protein sequence ID" value="TKJ44320.1"/>
    <property type="molecule type" value="Genomic_DNA"/>
</dbReference>